<accession>A0A917B6L9</accession>
<dbReference type="InterPro" id="IPR007037">
    <property type="entry name" value="SIP_rossman_dom"/>
</dbReference>
<keyword evidence="3" id="KW-1185">Reference proteome</keyword>
<gene>
    <name evidence="2" type="ORF">GCM10011399_19190</name>
</gene>
<evidence type="ECO:0000313" key="2">
    <source>
        <dbReference type="EMBL" id="GGF25903.1"/>
    </source>
</evidence>
<dbReference type="AlphaFoldDB" id="A0A917B6L9"/>
<dbReference type="EMBL" id="BMGP01000003">
    <property type="protein sequence ID" value="GGF25903.1"/>
    <property type="molecule type" value="Genomic_DNA"/>
</dbReference>
<evidence type="ECO:0000313" key="3">
    <source>
        <dbReference type="Proteomes" id="UP000598775"/>
    </source>
</evidence>
<dbReference type="Proteomes" id="UP000598775">
    <property type="component" value="Unassembled WGS sequence"/>
</dbReference>
<feature type="domain" description="SIP-like Rossmann fold" evidence="1">
    <location>
        <begin position="34"/>
        <end position="164"/>
    </location>
</feature>
<proteinExistence type="predicted"/>
<dbReference type="Gene3D" id="3.40.50.80">
    <property type="entry name" value="Nucleotide-binding domain of ferredoxin-NADP reductase (FNR) module"/>
    <property type="match status" value="1"/>
</dbReference>
<comment type="caution">
    <text evidence="2">The sequence shown here is derived from an EMBL/GenBank/DDBJ whole genome shotgun (WGS) entry which is preliminary data.</text>
</comment>
<organism evidence="2 3">
    <name type="scientific">Subtercola lobariae</name>
    <dbReference type="NCBI Taxonomy" id="1588641"/>
    <lineage>
        <taxon>Bacteria</taxon>
        <taxon>Bacillati</taxon>
        <taxon>Actinomycetota</taxon>
        <taxon>Actinomycetes</taxon>
        <taxon>Micrococcales</taxon>
        <taxon>Microbacteriaceae</taxon>
        <taxon>Subtercola</taxon>
    </lineage>
</organism>
<protein>
    <recommendedName>
        <fullName evidence="1">SIP-like Rossmann fold domain-containing protein</fullName>
    </recommendedName>
</protein>
<dbReference type="InterPro" id="IPR039261">
    <property type="entry name" value="FNR_nucleotide-bd"/>
</dbReference>
<sequence>MQSPRSVDKGSVVEGGVVEGGVVGSPLTTGLSGQVLVAADETCIAEVRDLVSRLDAIQSRSRRTRGQIFIEVASAADIELLETPELITVTWLARDVRTGDPGTSTACAPGQALGRSVRAWVSEMCTGDAEFDGTEITAVVFGDTESISDLRLDLIAQLGVETAESAAL</sequence>
<dbReference type="Pfam" id="PF04954">
    <property type="entry name" value="SIP"/>
    <property type="match status" value="1"/>
</dbReference>
<name>A0A917B6L9_9MICO</name>
<evidence type="ECO:0000259" key="1">
    <source>
        <dbReference type="Pfam" id="PF04954"/>
    </source>
</evidence>
<reference evidence="2 3" key="1">
    <citation type="journal article" date="2014" name="Int. J. Syst. Evol. Microbiol.">
        <title>Complete genome sequence of Corynebacterium casei LMG S-19264T (=DSM 44701T), isolated from a smear-ripened cheese.</title>
        <authorList>
            <consortium name="US DOE Joint Genome Institute (JGI-PGF)"/>
            <person name="Walter F."/>
            <person name="Albersmeier A."/>
            <person name="Kalinowski J."/>
            <person name="Ruckert C."/>
        </authorList>
    </citation>
    <scope>NUCLEOTIDE SEQUENCE [LARGE SCALE GENOMIC DNA]</scope>
    <source>
        <strain evidence="2 3">CGMCC 1.12976</strain>
    </source>
</reference>